<keyword evidence="1" id="KW-0812">Transmembrane</keyword>
<reference evidence="2 3" key="1">
    <citation type="submission" date="2019-03" db="EMBL/GenBank/DDBJ databases">
        <title>Jiella endophytica sp. nov., a novel endophytic bacterium isolated from root of Ficus microcarpa Linn. f.</title>
        <authorList>
            <person name="Tuo L."/>
        </authorList>
    </citation>
    <scope>NUCLEOTIDE SEQUENCE [LARGE SCALE GENOMIC DNA]</scope>
    <source>
        <strain evidence="2 3">CBS5Q-3</strain>
    </source>
</reference>
<protein>
    <recommendedName>
        <fullName evidence="4">LPS export ABC transporter periplasmic protein LptC</fullName>
    </recommendedName>
</protein>
<dbReference type="Pfam" id="PF06835">
    <property type="entry name" value="LptC"/>
    <property type="match status" value="1"/>
</dbReference>
<evidence type="ECO:0000313" key="3">
    <source>
        <dbReference type="Proteomes" id="UP000298179"/>
    </source>
</evidence>
<dbReference type="Proteomes" id="UP000298179">
    <property type="component" value="Unassembled WGS sequence"/>
</dbReference>
<dbReference type="OrthoDB" id="7873824at2"/>
<gene>
    <name evidence="2" type="ORF">E3C22_19255</name>
</gene>
<dbReference type="EMBL" id="SOZD01000006">
    <property type="protein sequence ID" value="TFF19817.1"/>
    <property type="molecule type" value="Genomic_DNA"/>
</dbReference>
<organism evidence="2 3">
    <name type="scientific">Jiella endophytica</name>
    <dbReference type="NCBI Taxonomy" id="2558362"/>
    <lineage>
        <taxon>Bacteria</taxon>
        <taxon>Pseudomonadati</taxon>
        <taxon>Pseudomonadota</taxon>
        <taxon>Alphaproteobacteria</taxon>
        <taxon>Hyphomicrobiales</taxon>
        <taxon>Aurantimonadaceae</taxon>
        <taxon>Jiella</taxon>
    </lineage>
</organism>
<dbReference type="RefSeq" id="WP_134763498.1">
    <property type="nucleotide sequence ID" value="NZ_SOZD01000006.1"/>
</dbReference>
<proteinExistence type="predicted"/>
<keyword evidence="1" id="KW-1133">Transmembrane helix</keyword>
<feature type="transmembrane region" description="Helical" evidence="1">
    <location>
        <begin position="44"/>
        <end position="64"/>
    </location>
</feature>
<evidence type="ECO:0000313" key="2">
    <source>
        <dbReference type="EMBL" id="TFF19817.1"/>
    </source>
</evidence>
<keyword evidence="3" id="KW-1185">Reference proteome</keyword>
<evidence type="ECO:0000256" key="1">
    <source>
        <dbReference type="SAM" id="Phobius"/>
    </source>
</evidence>
<comment type="caution">
    <text evidence="2">The sequence shown here is derived from an EMBL/GenBank/DDBJ whole genome shotgun (WGS) entry which is preliminary data.</text>
</comment>
<keyword evidence="1" id="KW-0472">Membrane</keyword>
<evidence type="ECO:0008006" key="4">
    <source>
        <dbReference type="Google" id="ProtNLM"/>
    </source>
</evidence>
<sequence length="234" mass="24449">MTFQTVDLDPRRLGATHDVAASAARQAEFARAARHSRLVRALKIGLPILAAVIIVCGFALIWLARSVTDNVSVTSASIDDGSVVMQDPRMSGVDSKNRPYQLIAQRAVQSLDGGGISLDAIQAKVSIGEDATADILAPAGYYDATAGTLQLTKGISVETTNGVSVKLAGADINLTSGVLDGKGPVLIRSGTQTIQAQSLKVSDSGRLLQFGGRVKMLINPASLKSETSAFQSKE</sequence>
<dbReference type="InterPro" id="IPR010664">
    <property type="entry name" value="LipoPS_assembly_LptC-rel"/>
</dbReference>
<accession>A0A4Y8RDB7</accession>
<dbReference type="AlphaFoldDB" id="A0A4Y8RDB7"/>
<name>A0A4Y8RDB7_9HYPH</name>